<dbReference type="GO" id="GO:0005654">
    <property type="term" value="C:nucleoplasm"/>
    <property type="evidence" value="ECO:0007669"/>
    <property type="project" value="TreeGrafter"/>
</dbReference>
<dbReference type="Gene3D" id="3.40.50.1220">
    <property type="entry name" value="TPP-binding domain"/>
    <property type="match status" value="1"/>
</dbReference>
<feature type="domain" description="Deacetylase sirtuin-type" evidence="15">
    <location>
        <begin position="124"/>
        <end position="380"/>
    </location>
</feature>
<keyword evidence="5" id="KW-0808">Transferase</keyword>
<evidence type="ECO:0000313" key="16">
    <source>
        <dbReference type="EMBL" id="GMS95335.1"/>
    </source>
</evidence>
<dbReference type="GO" id="GO:0002039">
    <property type="term" value="F:p53 binding"/>
    <property type="evidence" value="ECO:0007669"/>
    <property type="project" value="TreeGrafter"/>
</dbReference>
<evidence type="ECO:0000256" key="11">
    <source>
        <dbReference type="ARBA" id="ARBA00075618"/>
    </source>
</evidence>
<evidence type="ECO:0000256" key="2">
    <source>
        <dbReference type="ARBA" id="ARBA00004123"/>
    </source>
</evidence>
<evidence type="ECO:0000259" key="15">
    <source>
        <dbReference type="PROSITE" id="PS50305"/>
    </source>
</evidence>
<comment type="similarity">
    <text evidence="3">Belongs to the sirtuin family. Class I subfamily.</text>
</comment>
<reference evidence="16" key="1">
    <citation type="submission" date="2023-10" db="EMBL/GenBank/DDBJ databases">
        <title>Genome assembly of Pristionchus species.</title>
        <authorList>
            <person name="Yoshida K."/>
            <person name="Sommer R.J."/>
        </authorList>
    </citation>
    <scope>NUCLEOTIDE SEQUENCE</scope>
    <source>
        <strain evidence="16">RS0144</strain>
    </source>
</reference>
<dbReference type="AlphaFoldDB" id="A0AAV5TLT0"/>
<comment type="caution">
    <text evidence="13">Lacks conserved residue(s) required for the propagation of feature annotation.</text>
</comment>
<evidence type="ECO:0000256" key="6">
    <source>
        <dbReference type="ARBA" id="ARBA00022723"/>
    </source>
</evidence>
<dbReference type="Gene3D" id="3.30.1600.10">
    <property type="entry name" value="SIR2/SIRT2 'Small Domain"/>
    <property type="match status" value="1"/>
</dbReference>
<gene>
    <name evidence="16" type="ORF">PENTCL1PPCAC_17510</name>
</gene>
<dbReference type="EMBL" id="BTSX01000004">
    <property type="protein sequence ID" value="GMS95335.1"/>
    <property type="molecule type" value="Genomic_DNA"/>
</dbReference>
<dbReference type="GO" id="GO:0046872">
    <property type="term" value="F:metal ion binding"/>
    <property type="evidence" value="ECO:0007669"/>
    <property type="project" value="UniProtKB-KW"/>
</dbReference>
<dbReference type="PANTHER" id="PTHR11085">
    <property type="entry name" value="NAD-DEPENDENT PROTEIN DEACYLASE SIRTUIN-5, MITOCHONDRIAL-RELATED"/>
    <property type="match status" value="1"/>
</dbReference>
<evidence type="ECO:0000313" key="17">
    <source>
        <dbReference type="Proteomes" id="UP001432027"/>
    </source>
</evidence>
<dbReference type="Proteomes" id="UP001432027">
    <property type="component" value="Unassembled WGS sequence"/>
</dbReference>
<dbReference type="InterPro" id="IPR026590">
    <property type="entry name" value="Ssirtuin_cat_dom"/>
</dbReference>
<keyword evidence="9" id="KW-0539">Nucleus</keyword>
<dbReference type="FunFam" id="3.30.1600.10:FF:000013">
    <property type="entry name" value="NAD-dependent protein deacetylase sirtuin-1"/>
    <property type="match status" value="1"/>
</dbReference>
<feature type="compositionally biased region" description="Basic and acidic residues" evidence="14">
    <location>
        <begin position="432"/>
        <end position="449"/>
    </location>
</feature>
<evidence type="ECO:0000256" key="7">
    <source>
        <dbReference type="ARBA" id="ARBA00022833"/>
    </source>
</evidence>
<comment type="cofactor">
    <cofactor evidence="1">
        <name>Zn(2+)</name>
        <dbReference type="ChEBI" id="CHEBI:29105"/>
    </cofactor>
</comment>
<evidence type="ECO:0000256" key="14">
    <source>
        <dbReference type="SAM" id="MobiDB-lite"/>
    </source>
</evidence>
<dbReference type="GO" id="GO:0005637">
    <property type="term" value="C:nuclear inner membrane"/>
    <property type="evidence" value="ECO:0007669"/>
    <property type="project" value="TreeGrafter"/>
</dbReference>
<evidence type="ECO:0000256" key="10">
    <source>
        <dbReference type="ARBA" id="ARBA00068847"/>
    </source>
</evidence>
<keyword evidence="17" id="KW-1185">Reference proteome</keyword>
<feature type="compositionally biased region" description="Basic and acidic residues" evidence="14">
    <location>
        <begin position="57"/>
        <end position="66"/>
    </location>
</feature>
<dbReference type="InterPro" id="IPR029035">
    <property type="entry name" value="DHS-like_NAD/FAD-binding_dom"/>
</dbReference>
<evidence type="ECO:0000256" key="5">
    <source>
        <dbReference type="ARBA" id="ARBA00022679"/>
    </source>
</evidence>
<name>A0AAV5TLT0_9BILA</name>
<accession>A0AAV5TLT0</accession>
<keyword evidence="8" id="KW-0520">NAD</keyword>
<protein>
    <recommendedName>
        <fullName evidence="10">NAD-dependent protein deacetylase sir-2.1</fullName>
        <ecNumber evidence="4">2.3.1.286</ecNumber>
    </recommendedName>
    <alternativeName>
        <fullName evidence="11">Protein sir-2.1</fullName>
    </alternativeName>
    <alternativeName>
        <fullName evidence="12">Regulatory protein SIR2 homolog 1</fullName>
    </alternativeName>
</protein>
<dbReference type="EC" id="2.3.1.286" evidence="4"/>
<dbReference type="GO" id="GO:0070403">
    <property type="term" value="F:NAD+ binding"/>
    <property type="evidence" value="ECO:0007669"/>
    <property type="project" value="InterPro"/>
</dbReference>
<evidence type="ECO:0000256" key="1">
    <source>
        <dbReference type="ARBA" id="ARBA00001947"/>
    </source>
</evidence>
<feature type="region of interest" description="Disordered" evidence="14">
    <location>
        <begin position="420"/>
        <end position="466"/>
    </location>
</feature>
<dbReference type="PANTHER" id="PTHR11085:SF9">
    <property type="entry name" value="NAD-DEPENDENT PROTEIN DEACETYLASE SIRTUIN-1"/>
    <property type="match status" value="1"/>
</dbReference>
<evidence type="ECO:0000256" key="8">
    <source>
        <dbReference type="ARBA" id="ARBA00023027"/>
    </source>
</evidence>
<dbReference type="SUPFAM" id="SSF52467">
    <property type="entry name" value="DHS-like NAD/FAD-binding domain"/>
    <property type="match status" value="1"/>
</dbReference>
<dbReference type="GO" id="GO:0033553">
    <property type="term" value="C:rDNA heterochromatin"/>
    <property type="evidence" value="ECO:0007669"/>
    <property type="project" value="TreeGrafter"/>
</dbReference>
<sequence>VHHYPATGSNYVTMDRDEGSCASLPSDPSGDEFPLQSPSKVTVRDDSDDEGSSSPHGSEKWMPQDDNSRKAMRAMMMYKNGFRPKKILSVMFPTDESASNPFLSEAAALKIISDLVDRPPKRIKLQQYNTFSDAVDLFRKSKRILMLTGAGISVSCGIPDFRSKDGIYARLHESFPDLPDPSSMFDIQYFRRNPKPFYDFAKEIFPGMFEPSFSHKLIAHLEKRDKLLRNYTQNIDTLEKVAGIERVIECHGSFSSATCLNCKAVYSPDNIRENVMEKKVAYCGSCADGVIKPDIVFFGEDLHPDFHTQMAIDKHEADLVVVIGSSLKVRPVSLIPFAVSPTVPQILINREPIPHYTSDIELLGNCDDILREIAIQMGEEEFVKKYDQTHGREGNASRKRMISREEFDRIIDKIDEEQMQKMEDEVEEEKETEDKREDGTIDKEKSKEEKEEDGEPVPKRRRMESNSSLSALYSRKFVNVETLLLDADTYIQASTNQFVFRGAEIYIDMDSKVLSQRPRTRHFSASDSSDDDDDDGHGCCGGEDCSDEDCSRSLPSSPYSEPPRSPLPLFDASSDRLNRSSSCNPSVDTVSLIPTHIIRSTLNPYEQEEPSSP</sequence>
<evidence type="ECO:0000256" key="9">
    <source>
        <dbReference type="ARBA" id="ARBA00023242"/>
    </source>
</evidence>
<feature type="region of interest" description="Disordered" evidence="14">
    <location>
        <begin position="516"/>
        <end position="588"/>
    </location>
</feature>
<feature type="compositionally biased region" description="Polar residues" evidence="14">
    <location>
        <begin position="579"/>
        <end position="588"/>
    </location>
</feature>
<proteinExistence type="inferred from homology"/>
<comment type="subcellular location">
    <subcellularLocation>
        <location evidence="2">Nucleus</location>
    </subcellularLocation>
</comment>
<dbReference type="InterPro" id="IPR026591">
    <property type="entry name" value="Sirtuin_cat_small_dom_sf"/>
</dbReference>
<dbReference type="Pfam" id="PF02146">
    <property type="entry name" value="SIR2"/>
    <property type="match status" value="1"/>
</dbReference>
<evidence type="ECO:0000256" key="4">
    <source>
        <dbReference type="ARBA" id="ARBA00012928"/>
    </source>
</evidence>
<keyword evidence="6" id="KW-0479">Metal-binding</keyword>
<dbReference type="PROSITE" id="PS50305">
    <property type="entry name" value="SIRTUIN"/>
    <property type="match status" value="1"/>
</dbReference>
<evidence type="ECO:0000256" key="3">
    <source>
        <dbReference type="ARBA" id="ARBA00006924"/>
    </source>
</evidence>
<dbReference type="InterPro" id="IPR003000">
    <property type="entry name" value="Sirtuin"/>
</dbReference>
<feature type="non-terminal residue" evidence="16">
    <location>
        <position position="1"/>
    </location>
</feature>
<evidence type="ECO:0000256" key="13">
    <source>
        <dbReference type="PROSITE-ProRule" id="PRU00236"/>
    </source>
</evidence>
<feature type="region of interest" description="Disordered" evidence="14">
    <location>
        <begin position="1"/>
        <end position="66"/>
    </location>
</feature>
<organism evidence="16 17">
    <name type="scientific">Pristionchus entomophagus</name>
    <dbReference type="NCBI Taxonomy" id="358040"/>
    <lineage>
        <taxon>Eukaryota</taxon>
        <taxon>Metazoa</taxon>
        <taxon>Ecdysozoa</taxon>
        <taxon>Nematoda</taxon>
        <taxon>Chromadorea</taxon>
        <taxon>Rhabditida</taxon>
        <taxon>Rhabditina</taxon>
        <taxon>Diplogasteromorpha</taxon>
        <taxon>Diplogasteroidea</taxon>
        <taxon>Neodiplogasteridae</taxon>
        <taxon>Pristionchus</taxon>
    </lineage>
</organism>
<dbReference type="GO" id="GO:0003714">
    <property type="term" value="F:transcription corepressor activity"/>
    <property type="evidence" value="ECO:0007669"/>
    <property type="project" value="TreeGrafter"/>
</dbReference>
<comment type="caution">
    <text evidence="16">The sequence shown here is derived from an EMBL/GenBank/DDBJ whole genome shotgun (WGS) entry which is preliminary data.</text>
</comment>
<keyword evidence="7" id="KW-0862">Zinc</keyword>
<dbReference type="InterPro" id="IPR050134">
    <property type="entry name" value="NAD-dep_sirtuin_deacylases"/>
</dbReference>
<evidence type="ECO:0000256" key="12">
    <source>
        <dbReference type="ARBA" id="ARBA00083601"/>
    </source>
</evidence>
<dbReference type="GO" id="GO:0017136">
    <property type="term" value="F:histone deacetylase activity, NAD-dependent"/>
    <property type="evidence" value="ECO:0007669"/>
    <property type="project" value="TreeGrafter"/>
</dbReference>